<feature type="compositionally biased region" description="Basic and acidic residues" evidence="1">
    <location>
        <begin position="98"/>
        <end position="110"/>
    </location>
</feature>
<reference evidence="2 3" key="1">
    <citation type="submission" date="2016-07" db="EMBL/GenBank/DDBJ databases">
        <title>Draft Genome Sequence of Methylobrevis pamukkalensis PK2.</title>
        <authorList>
            <person name="Vasilenko O.V."/>
            <person name="Doronina N.V."/>
            <person name="Shmareva M.N."/>
            <person name="Tarlachkov S.V."/>
            <person name="Mustakhimov I."/>
            <person name="Trotsenko Y.A."/>
        </authorList>
    </citation>
    <scope>NUCLEOTIDE SEQUENCE [LARGE SCALE GENOMIC DNA]</scope>
    <source>
        <strain evidence="2 3">PK2</strain>
    </source>
</reference>
<accession>A0A1E3H4C7</accession>
<feature type="region of interest" description="Disordered" evidence="1">
    <location>
        <begin position="1"/>
        <end position="31"/>
    </location>
</feature>
<dbReference type="EMBL" id="MCRJ01000027">
    <property type="protein sequence ID" value="ODN71179.1"/>
    <property type="molecule type" value="Genomic_DNA"/>
</dbReference>
<dbReference type="Proteomes" id="UP000094622">
    <property type="component" value="Unassembled WGS sequence"/>
</dbReference>
<gene>
    <name evidence="2" type="ORF">A6302_01468</name>
</gene>
<proteinExistence type="predicted"/>
<evidence type="ECO:0000313" key="2">
    <source>
        <dbReference type="EMBL" id="ODN71179.1"/>
    </source>
</evidence>
<comment type="caution">
    <text evidence="2">The sequence shown here is derived from an EMBL/GenBank/DDBJ whole genome shotgun (WGS) entry which is preliminary data.</text>
</comment>
<protein>
    <submittedName>
        <fullName evidence="2">Uncharacterized protein</fullName>
    </submittedName>
</protein>
<keyword evidence="3" id="KW-1185">Reference proteome</keyword>
<evidence type="ECO:0000313" key="3">
    <source>
        <dbReference type="Proteomes" id="UP000094622"/>
    </source>
</evidence>
<organism evidence="2 3">
    <name type="scientific">Methylobrevis pamukkalensis</name>
    <dbReference type="NCBI Taxonomy" id="1439726"/>
    <lineage>
        <taxon>Bacteria</taxon>
        <taxon>Pseudomonadati</taxon>
        <taxon>Pseudomonadota</taxon>
        <taxon>Alphaproteobacteria</taxon>
        <taxon>Hyphomicrobiales</taxon>
        <taxon>Pleomorphomonadaceae</taxon>
        <taxon>Methylobrevis</taxon>
    </lineage>
</organism>
<sequence>MTDKTPETKAASKAAAPKDSEPTAAPPVGTVPNFRVLEAIRHDGERYLPGGSIPIADRDVFDQLKAPAPSRATGPSRPDPDSPGANLQRLTHALLHPRRPDRARRRDGDP</sequence>
<evidence type="ECO:0000256" key="1">
    <source>
        <dbReference type="SAM" id="MobiDB-lite"/>
    </source>
</evidence>
<dbReference type="AlphaFoldDB" id="A0A1E3H4C7"/>
<feature type="region of interest" description="Disordered" evidence="1">
    <location>
        <begin position="63"/>
        <end position="110"/>
    </location>
</feature>
<name>A0A1E3H4C7_9HYPH</name>